<dbReference type="Gene3D" id="3.90.660.10">
    <property type="match status" value="1"/>
</dbReference>
<evidence type="ECO:0000313" key="3">
    <source>
        <dbReference type="EMBL" id="NLV06533.1"/>
    </source>
</evidence>
<reference evidence="2 4" key="1">
    <citation type="submission" date="2015-08" db="EMBL/GenBank/DDBJ databases">
        <title>Genomes of Isolates from Cabo Rojo, PR.</title>
        <authorList>
            <person name="Sanchez-Nieves R.L."/>
            <person name="Montalvo-Rodriguez R."/>
        </authorList>
    </citation>
    <scope>NUCLEOTIDE SEQUENCE [LARGE SCALE GENOMIC DNA]</scope>
    <source>
        <strain evidence="2 4">SL3</strain>
    </source>
</reference>
<dbReference type="STRING" id="1705562.AMS69_11765"/>
<proteinExistence type="predicted"/>
<evidence type="ECO:0000313" key="2">
    <source>
        <dbReference type="EMBL" id="KOX93117.1"/>
    </source>
</evidence>
<dbReference type="PANTHER" id="PTHR16128:SF5">
    <property type="entry name" value="FAD_NAD(P)-BINDING OXIDOREDUCTASE FAMILY PROTEIN"/>
    <property type="match status" value="1"/>
</dbReference>
<evidence type="ECO:0000259" key="1">
    <source>
        <dbReference type="Pfam" id="PF01593"/>
    </source>
</evidence>
<dbReference type="Pfam" id="PF01593">
    <property type="entry name" value="Amino_oxidase"/>
    <property type="match status" value="1"/>
</dbReference>
<dbReference type="AlphaFoldDB" id="A0A0M9AJ51"/>
<dbReference type="EMBL" id="WOWB01000001">
    <property type="protein sequence ID" value="NLV06533.1"/>
    <property type="molecule type" value="Genomic_DNA"/>
</dbReference>
<name>A0A0M9AJ51_9EURY</name>
<dbReference type="SUPFAM" id="SSF51905">
    <property type="entry name" value="FAD/NAD(P)-binding domain"/>
    <property type="match status" value="1"/>
</dbReference>
<dbReference type="InterPro" id="IPR002937">
    <property type="entry name" value="Amino_oxidase"/>
</dbReference>
<dbReference type="GO" id="GO:0016491">
    <property type="term" value="F:oxidoreductase activity"/>
    <property type="evidence" value="ECO:0007669"/>
    <property type="project" value="InterPro"/>
</dbReference>
<dbReference type="Proteomes" id="UP000037729">
    <property type="component" value="Unassembled WGS sequence"/>
</dbReference>
<sequence length="344" mass="38170">MARNLAVVGAGGAGAAATYALHDADVDVTVFEKSRGVCGRAATRRRGDCTYEYGANYLKADDDRVTELVTEVLPTEGLVDIEEPVYAFDRTGDIDAGRDADEHKWTYEAGITQLAKRLFNETDAEIENGVRVERLERQHDGWQLEDDDGTDLGHYDAALLTPPAPQTADLLGQSRWDHDDCRELRQEIASVPYRTVIAGVLHYPFELDVPWYAAVNSDKDHDIGWIGREECKDGHVPDGESLLLVQMNEPWSIANYDEHPDTLVDDIAARTARLLDDDRLADPDWTDHQHWRYSQPEGDVDHDLLSCAADHDLHFAGDWAVGEGRLHAALRNGLETGEAIADGG</sequence>
<dbReference type="Proteomes" id="UP000610611">
    <property type="component" value="Unassembled WGS sequence"/>
</dbReference>
<comment type="caution">
    <text evidence="2">The sequence shown here is derived from an EMBL/GenBank/DDBJ whole genome shotgun (WGS) entry which is preliminary data.</text>
</comment>
<dbReference type="EMBL" id="LIUF01000003">
    <property type="protein sequence ID" value="KOX93117.1"/>
    <property type="molecule type" value="Genomic_DNA"/>
</dbReference>
<reference evidence="3" key="2">
    <citation type="submission" date="2019-12" db="EMBL/GenBank/DDBJ databases">
        <title>The whole-genome sequencing of Haloarcula japonica strain pws8.</title>
        <authorList>
            <person name="Verma D.K."/>
            <person name="Gopal K."/>
            <person name="Prasad E.S."/>
        </authorList>
    </citation>
    <scope>NUCLEOTIDE SEQUENCE</scope>
    <source>
        <strain evidence="3">Pws8</strain>
    </source>
</reference>
<accession>A0A0M9AJ51</accession>
<keyword evidence="4" id="KW-1185">Reference proteome</keyword>
<dbReference type="Gene3D" id="3.50.50.60">
    <property type="entry name" value="FAD/NAD(P)-binding domain"/>
    <property type="match status" value="1"/>
</dbReference>
<protein>
    <submittedName>
        <fullName evidence="3">NAD(P)-binding protein</fullName>
    </submittedName>
    <submittedName>
        <fullName evidence="2">NAD/FAD-dependent oxidoreductase</fullName>
    </submittedName>
</protein>
<dbReference type="PANTHER" id="PTHR16128">
    <property type="entry name" value="FAD/NAD(P)-BINDING OXIDOREDUCTASE FAMILY PROTEIN"/>
    <property type="match status" value="1"/>
</dbReference>
<evidence type="ECO:0000313" key="4">
    <source>
        <dbReference type="Proteomes" id="UP000037729"/>
    </source>
</evidence>
<dbReference type="Pfam" id="PF13450">
    <property type="entry name" value="NAD_binding_8"/>
    <property type="match status" value="1"/>
</dbReference>
<dbReference type="InterPro" id="IPR036188">
    <property type="entry name" value="FAD/NAD-bd_sf"/>
</dbReference>
<gene>
    <name evidence="2" type="ORF">AMS69_11765</name>
    <name evidence="3" type="ORF">GOC83_10380</name>
</gene>
<feature type="domain" description="Amine oxidase" evidence="1">
    <location>
        <begin position="102"/>
        <end position="340"/>
    </location>
</feature>
<organism evidence="2 4">
    <name type="scientific">Haloarcula rubripromontorii</name>
    <dbReference type="NCBI Taxonomy" id="1705562"/>
    <lineage>
        <taxon>Archaea</taxon>
        <taxon>Methanobacteriati</taxon>
        <taxon>Methanobacteriota</taxon>
        <taxon>Stenosarchaea group</taxon>
        <taxon>Halobacteria</taxon>
        <taxon>Halobacteriales</taxon>
        <taxon>Haloarculaceae</taxon>
        <taxon>Haloarcula</taxon>
    </lineage>
</organism>
<dbReference type="PATRIC" id="fig|1705562.3.peg.540"/>
<dbReference type="RefSeq" id="WP_053968252.1">
    <property type="nucleotide sequence ID" value="NZ_LIUF01000003.1"/>
</dbReference>
<dbReference type="OrthoDB" id="203052at2157"/>